<sequence length="501" mass="55054">MAMKDISFLLLLTGFLYLAQAQSPPAAYLRTPTQRQLDWFRTEYYAFLHFGPNTFTDEEWGRSQSTPDVFNPTGLDTDQWAKAFVDIGMKGMILTAKHHDGMCLWNTSTTTYKVGNGNWAKQRAAKGLDFDVVRMLAASAKKYGLRFGVYLSPWDIHRDPAMSKSQLKGTIFDEPQIFGTAAYNDLYTSQLTELVTMKLADGSAVNLYEVWLDGASGSSTSMQFNFTRFRDVLRTHQPGAVMWGDNGPDVRYIGNENGIASTTNWHTINLTPDQPLGSGSLPGTGVRDGKNFVPAEANSRLRPGWFWHANEKPTSGSDLFSRWLQGPGRSAPMLLDVPPNKMGLIGQDDIAALSDFKRLREGFLNRTLITPGLQISASSVRSGANATAYGPSRAIDGSVDTYWTMDDSQMTGSVEVDLGKNCAVDGVIVQEHIALGQRIGGWTFDAMVSGSWKTVVTGTSLGYKRVEKLSSAVQTSRVRLRITQSNAVPLVQNIQVLGVSV</sequence>
<dbReference type="GO" id="GO:0016139">
    <property type="term" value="P:glycoside catabolic process"/>
    <property type="evidence" value="ECO:0007669"/>
    <property type="project" value="TreeGrafter"/>
</dbReference>
<dbReference type="STRING" id="1231657.A0A1Y2A4N2"/>
<dbReference type="InterPro" id="IPR017853">
    <property type="entry name" value="GH"/>
</dbReference>
<dbReference type="Gene3D" id="2.60.120.260">
    <property type="entry name" value="Galactose-binding domain-like"/>
    <property type="match status" value="1"/>
</dbReference>
<evidence type="ECO:0000313" key="8">
    <source>
        <dbReference type="EMBL" id="ORY17466.1"/>
    </source>
</evidence>
<feature type="chain" id="PRO_5012192256" description="alpha-L-fucosidase" evidence="6">
    <location>
        <begin position="22"/>
        <end position="501"/>
    </location>
</feature>
<keyword evidence="9" id="KW-1185">Reference proteome</keyword>
<evidence type="ECO:0000256" key="5">
    <source>
        <dbReference type="ARBA" id="ARBA00023295"/>
    </source>
</evidence>
<evidence type="ECO:0000259" key="7">
    <source>
        <dbReference type="PROSITE" id="PS50022"/>
    </source>
</evidence>
<comment type="similarity">
    <text evidence="1">Belongs to the glycosyl hydrolase 29 family.</text>
</comment>
<dbReference type="OrthoDB" id="6039950at2759"/>
<feature type="signal peptide" evidence="6">
    <location>
        <begin position="1"/>
        <end position="21"/>
    </location>
</feature>
<dbReference type="Pfam" id="PF01120">
    <property type="entry name" value="Alpha_L_fucos"/>
    <property type="match status" value="1"/>
</dbReference>
<dbReference type="SUPFAM" id="SSF49785">
    <property type="entry name" value="Galactose-binding domain-like"/>
    <property type="match status" value="1"/>
</dbReference>
<dbReference type="PANTHER" id="PTHR10030:SF37">
    <property type="entry name" value="ALPHA-L-FUCOSIDASE-RELATED"/>
    <property type="match status" value="1"/>
</dbReference>
<organism evidence="8 9">
    <name type="scientific">Clohesyomyces aquaticus</name>
    <dbReference type="NCBI Taxonomy" id="1231657"/>
    <lineage>
        <taxon>Eukaryota</taxon>
        <taxon>Fungi</taxon>
        <taxon>Dikarya</taxon>
        <taxon>Ascomycota</taxon>
        <taxon>Pezizomycotina</taxon>
        <taxon>Dothideomycetes</taxon>
        <taxon>Pleosporomycetidae</taxon>
        <taxon>Pleosporales</taxon>
        <taxon>Lindgomycetaceae</taxon>
        <taxon>Clohesyomyces</taxon>
    </lineage>
</organism>
<evidence type="ECO:0000256" key="2">
    <source>
        <dbReference type="ARBA" id="ARBA00012662"/>
    </source>
</evidence>
<evidence type="ECO:0000256" key="3">
    <source>
        <dbReference type="ARBA" id="ARBA00022729"/>
    </source>
</evidence>
<evidence type="ECO:0000313" key="9">
    <source>
        <dbReference type="Proteomes" id="UP000193144"/>
    </source>
</evidence>
<evidence type="ECO:0000256" key="6">
    <source>
        <dbReference type="SAM" id="SignalP"/>
    </source>
</evidence>
<name>A0A1Y2A4N2_9PLEO</name>
<keyword evidence="3 6" id="KW-0732">Signal</keyword>
<dbReference type="Proteomes" id="UP000193144">
    <property type="component" value="Unassembled WGS sequence"/>
</dbReference>
<dbReference type="InterPro" id="IPR000421">
    <property type="entry name" value="FA58C"/>
</dbReference>
<dbReference type="PROSITE" id="PS50022">
    <property type="entry name" value="FA58C_3"/>
    <property type="match status" value="1"/>
</dbReference>
<dbReference type="SUPFAM" id="SSF51445">
    <property type="entry name" value="(Trans)glycosidases"/>
    <property type="match status" value="1"/>
</dbReference>
<dbReference type="InterPro" id="IPR008979">
    <property type="entry name" value="Galactose-bd-like_sf"/>
</dbReference>
<dbReference type="AlphaFoldDB" id="A0A1Y2A4N2"/>
<keyword evidence="4" id="KW-0378">Hydrolase</keyword>
<comment type="caution">
    <text evidence="8">The sequence shown here is derived from an EMBL/GenBank/DDBJ whole genome shotgun (WGS) entry which is preliminary data.</text>
</comment>
<feature type="domain" description="F5/8 type C" evidence="7">
    <location>
        <begin position="356"/>
        <end position="499"/>
    </location>
</feature>
<dbReference type="EC" id="3.2.1.51" evidence="2"/>
<dbReference type="EMBL" id="MCFA01000012">
    <property type="protein sequence ID" value="ORY17466.1"/>
    <property type="molecule type" value="Genomic_DNA"/>
</dbReference>
<dbReference type="Pfam" id="PF00754">
    <property type="entry name" value="F5_F8_type_C"/>
    <property type="match status" value="1"/>
</dbReference>
<dbReference type="Gene3D" id="3.20.20.80">
    <property type="entry name" value="Glycosidases"/>
    <property type="match status" value="1"/>
</dbReference>
<evidence type="ECO:0000256" key="1">
    <source>
        <dbReference type="ARBA" id="ARBA00007951"/>
    </source>
</evidence>
<accession>A0A1Y2A4N2</accession>
<dbReference type="GO" id="GO:0004560">
    <property type="term" value="F:alpha-L-fucosidase activity"/>
    <property type="evidence" value="ECO:0007669"/>
    <property type="project" value="UniProtKB-EC"/>
</dbReference>
<evidence type="ECO:0000256" key="4">
    <source>
        <dbReference type="ARBA" id="ARBA00022801"/>
    </source>
</evidence>
<dbReference type="InterPro" id="IPR057739">
    <property type="entry name" value="Glyco_hydro_29_N"/>
</dbReference>
<keyword evidence="5" id="KW-0326">Glycosidase</keyword>
<reference evidence="8 9" key="1">
    <citation type="submission" date="2016-07" db="EMBL/GenBank/DDBJ databases">
        <title>Pervasive Adenine N6-methylation of Active Genes in Fungi.</title>
        <authorList>
            <consortium name="DOE Joint Genome Institute"/>
            <person name="Mondo S.J."/>
            <person name="Dannebaum R.O."/>
            <person name="Kuo R.C."/>
            <person name="Labutti K."/>
            <person name="Haridas S."/>
            <person name="Kuo A."/>
            <person name="Salamov A."/>
            <person name="Ahrendt S.R."/>
            <person name="Lipzen A."/>
            <person name="Sullivan W."/>
            <person name="Andreopoulos W.B."/>
            <person name="Clum A."/>
            <person name="Lindquist E."/>
            <person name="Daum C."/>
            <person name="Ramamoorthy G.K."/>
            <person name="Gryganskyi A."/>
            <person name="Culley D."/>
            <person name="Magnuson J.K."/>
            <person name="James T.Y."/>
            <person name="O'Malley M.A."/>
            <person name="Stajich J.E."/>
            <person name="Spatafora J.W."/>
            <person name="Visel A."/>
            <person name="Grigoriev I.V."/>
        </authorList>
    </citation>
    <scope>NUCLEOTIDE SEQUENCE [LARGE SCALE GENOMIC DNA]</scope>
    <source>
        <strain evidence="8 9">CBS 115471</strain>
    </source>
</reference>
<dbReference type="GO" id="GO:0006004">
    <property type="term" value="P:fucose metabolic process"/>
    <property type="evidence" value="ECO:0007669"/>
    <property type="project" value="TreeGrafter"/>
</dbReference>
<dbReference type="PANTHER" id="PTHR10030">
    <property type="entry name" value="ALPHA-L-FUCOSIDASE"/>
    <property type="match status" value="1"/>
</dbReference>
<protein>
    <recommendedName>
        <fullName evidence="2">alpha-L-fucosidase</fullName>
        <ecNumber evidence="2">3.2.1.51</ecNumber>
    </recommendedName>
</protein>
<gene>
    <name evidence="8" type="ORF">BCR34DRAFT_583615</name>
</gene>
<dbReference type="SMART" id="SM00812">
    <property type="entry name" value="Alpha_L_fucos"/>
    <property type="match status" value="1"/>
</dbReference>
<dbReference type="InterPro" id="IPR000933">
    <property type="entry name" value="Glyco_hydro_29"/>
</dbReference>
<proteinExistence type="inferred from homology"/>